<evidence type="ECO:0000313" key="3">
    <source>
        <dbReference type="Proteomes" id="UP001143307"/>
    </source>
</evidence>
<dbReference type="EMBL" id="SHNP01000004">
    <property type="protein sequence ID" value="MCX2974487.1"/>
    <property type="molecule type" value="Genomic_DNA"/>
</dbReference>
<keyword evidence="3" id="KW-1185">Reference proteome</keyword>
<gene>
    <name evidence="2" type="ORF">EYC87_12915</name>
</gene>
<keyword evidence="1" id="KW-0175">Coiled coil</keyword>
<comment type="caution">
    <text evidence="2">The sequence shown here is derived from an EMBL/GenBank/DDBJ whole genome shotgun (WGS) entry which is preliminary data.</text>
</comment>
<dbReference type="RefSeq" id="WP_279253252.1">
    <property type="nucleotide sequence ID" value="NZ_SHNP01000004.1"/>
</dbReference>
<feature type="coiled-coil region" evidence="1">
    <location>
        <begin position="96"/>
        <end position="123"/>
    </location>
</feature>
<evidence type="ECO:0000313" key="2">
    <source>
        <dbReference type="EMBL" id="MCX2974487.1"/>
    </source>
</evidence>
<accession>A0ABT3SWV7</accession>
<protein>
    <submittedName>
        <fullName evidence="2">Uncharacterized protein</fullName>
    </submittedName>
</protein>
<reference evidence="2" key="1">
    <citation type="submission" date="2019-02" db="EMBL/GenBank/DDBJ databases">
        <authorList>
            <person name="Li S.-H."/>
        </authorList>
    </citation>
    <scope>NUCLEOTIDE SEQUENCE</scope>
    <source>
        <strain evidence="2">IMCC8485</strain>
    </source>
</reference>
<sequence length="160" mass="17697">MAESLGAKNLYPRAGSEFCEALGQRPGLTLIISGRLNLESDLSHLRRKQLDAELLAQGIAQEDIAQRGPDYMSAVSKRYLMLTKDSSEEVSFSEHLDTVTANMEISQEQLRDLAQDRAVATKEYLVNKLGLNANRAVINQVGELLAEDNTYSGIELELDI</sequence>
<name>A0ABT3SWV7_9GAMM</name>
<dbReference type="Proteomes" id="UP001143307">
    <property type="component" value="Unassembled WGS sequence"/>
</dbReference>
<proteinExistence type="predicted"/>
<organism evidence="2 3">
    <name type="scientific">Candidatus Seongchinamella marina</name>
    <dbReference type="NCBI Taxonomy" id="2518990"/>
    <lineage>
        <taxon>Bacteria</taxon>
        <taxon>Pseudomonadati</taxon>
        <taxon>Pseudomonadota</taxon>
        <taxon>Gammaproteobacteria</taxon>
        <taxon>Cellvibrionales</taxon>
        <taxon>Halieaceae</taxon>
        <taxon>Seongchinamella</taxon>
    </lineage>
</organism>
<evidence type="ECO:0000256" key="1">
    <source>
        <dbReference type="SAM" id="Coils"/>
    </source>
</evidence>